<evidence type="ECO:0000313" key="7">
    <source>
        <dbReference type="Proteomes" id="UP000886595"/>
    </source>
</evidence>
<dbReference type="PANTHER" id="PTHR48449:SF2">
    <property type="entry name" value="UBIQUITIN-LIKE PROTEASE FAMILY PROFILE DOMAIN-CONTAINING PROTEIN"/>
    <property type="match status" value="1"/>
</dbReference>
<feature type="region of interest" description="Disordered" evidence="4">
    <location>
        <begin position="467"/>
        <end position="499"/>
    </location>
</feature>
<evidence type="ECO:0000256" key="3">
    <source>
        <dbReference type="ARBA" id="ARBA00022801"/>
    </source>
</evidence>
<sequence length="853" mass="94863">MVISPIVDRSDEADVPLPDMMFAEGEEPIGVRVLTYQSSRAINTILNALHEDEIRFLRASPFGKMVEIAEKPAFSGRFARFLLSRQLKVKKIHEAWFRFAGKPIRFSLREFAIVTGLPCGQIPEKTKQKKKKNIKANPYWLELFGTVEDLSVSRAVKMLRKNTVSDTQIRIKLACLAILVIVEAVPSLTDVVQEACSSSESDSDDEDNEVMPYKTKKQTLSPGHAREVDKQSEVLVRSIIPEDPSRPLDESLLFWTDEVDDFKVRNLLNFISINRVFTKEMFRGGATKLEVERMREKPKPKGRNEISNRNHSSAGGMEESQIIAAVSSMLKPEMERMDGRITAAIASVEQMSSSALSYKASVISVVEGMLKTFKEEMLSSVRDPRVVPTVAQENSASESRNNNNLENVTPLPNPTNPMTTPPRAMTSNPVTTAPPDKADNKSRYGIPQMGAADRNNDIIMNVMENLSHYSTPPKSGDPSPVSDGISNRQQPNRISSPRHFEVNHDSTIVSANSHTSKMNEPKNPSFSLGLSQNVASPDRLPDDEMGETADLVVGYEIAAPNPARKSKRLKLVPPPLLADYQCESAILNRVREAKMGGTNYYDISVIREKFTKLLHILERPCVINVAGISVSGKDIIDIAERSRPLPGKVVDILIRLVRSTFYTQVSGSSLPNTAEFLDTRFVSLLARTFHKFKKAMSKDAYVFPKALVDSLLKGCSSGNAASRFYIPYNVDKKHWIGLCVDFFSNKVYVLDSNTSLRTDAALTRDLQHISHMFPHLLKRCGLLEVPVGKPLILERVKGLAQNPITADAAMTAALLIQTHALFGTDTCRCITPSILPDEAKRAAVMIYEFYAKL</sequence>
<dbReference type="Gene3D" id="3.40.395.10">
    <property type="entry name" value="Adenoviral Proteinase, Chain A"/>
    <property type="match status" value="1"/>
</dbReference>
<feature type="domain" description="Ubiquitin-like protease family profile" evidence="5">
    <location>
        <begin position="628"/>
        <end position="819"/>
    </location>
</feature>
<dbReference type="InterPro" id="IPR015410">
    <property type="entry name" value="DUF1985"/>
</dbReference>
<feature type="compositionally biased region" description="Polar residues" evidence="4">
    <location>
        <begin position="484"/>
        <end position="495"/>
    </location>
</feature>
<dbReference type="InterPro" id="IPR003653">
    <property type="entry name" value="Peptidase_C48_C"/>
</dbReference>
<evidence type="ECO:0000256" key="4">
    <source>
        <dbReference type="SAM" id="MobiDB-lite"/>
    </source>
</evidence>
<organism evidence="6 7">
    <name type="scientific">Brassica carinata</name>
    <name type="common">Ethiopian mustard</name>
    <name type="synonym">Abyssinian cabbage</name>
    <dbReference type="NCBI Taxonomy" id="52824"/>
    <lineage>
        <taxon>Eukaryota</taxon>
        <taxon>Viridiplantae</taxon>
        <taxon>Streptophyta</taxon>
        <taxon>Embryophyta</taxon>
        <taxon>Tracheophyta</taxon>
        <taxon>Spermatophyta</taxon>
        <taxon>Magnoliopsida</taxon>
        <taxon>eudicotyledons</taxon>
        <taxon>Gunneridae</taxon>
        <taxon>Pentapetalae</taxon>
        <taxon>rosids</taxon>
        <taxon>malvids</taxon>
        <taxon>Brassicales</taxon>
        <taxon>Brassicaceae</taxon>
        <taxon>Brassiceae</taxon>
        <taxon>Brassica</taxon>
    </lineage>
</organism>
<dbReference type="EMBL" id="JAAMPC010000008">
    <property type="protein sequence ID" value="KAG2298092.1"/>
    <property type="molecule type" value="Genomic_DNA"/>
</dbReference>
<accession>A0A8X7S1S4</accession>
<keyword evidence="3" id="KW-0378">Hydrolase</keyword>
<comment type="similarity">
    <text evidence="1">Belongs to the peptidase C48 family.</text>
</comment>
<dbReference type="InterPro" id="IPR038765">
    <property type="entry name" value="Papain-like_cys_pep_sf"/>
</dbReference>
<reference evidence="6 7" key="1">
    <citation type="submission" date="2020-02" db="EMBL/GenBank/DDBJ databases">
        <authorList>
            <person name="Ma Q."/>
            <person name="Huang Y."/>
            <person name="Song X."/>
            <person name="Pei D."/>
        </authorList>
    </citation>
    <scope>NUCLEOTIDE SEQUENCE [LARGE SCALE GENOMIC DNA]</scope>
    <source>
        <strain evidence="6">Sxm20200214</strain>
        <tissue evidence="6">Leaf</tissue>
    </source>
</reference>
<name>A0A8X7S1S4_BRACI</name>
<feature type="region of interest" description="Disordered" evidence="4">
    <location>
        <begin position="391"/>
        <end position="443"/>
    </location>
</feature>
<protein>
    <recommendedName>
        <fullName evidence="5">Ubiquitin-like protease family profile domain-containing protein</fullName>
    </recommendedName>
</protein>
<feature type="compositionally biased region" description="Basic and acidic residues" evidence="4">
    <location>
        <begin position="293"/>
        <end position="308"/>
    </location>
</feature>
<feature type="region of interest" description="Disordered" evidence="4">
    <location>
        <begin position="293"/>
        <end position="316"/>
    </location>
</feature>
<dbReference type="AlphaFoldDB" id="A0A8X7S1S4"/>
<evidence type="ECO:0000313" key="6">
    <source>
        <dbReference type="EMBL" id="KAG2298092.1"/>
    </source>
</evidence>
<dbReference type="GO" id="GO:0006508">
    <property type="term" value="P:proteolysis"/>
    <property type="evidence" value="ECO:0007669"/>
    <property type="project" value="UniProtKB-KW"/>
</dbReference>
<comment type="caution">
    <text evidence="6">The sequence shown here is derived from an EMBL/GenBank/DDBJ whole genome shotgun (WGS) entry which is preliminary data.</text>
</comment>
<dbReference type="PROSITE" id="PS50600">
    <property type="entry name" value="ULP_PROTEASE"/>
    <property type="match status" value="1"/>
</dbReference>
<feature type="compositionally biased region" description="Low complexity" evidence="4">
    <location>
        <begin position="393"/>
        <end position="422"/>
    </location>
</feature>
<dbReference type="Proteomes" id="UP000886595">
    <property type="component" value="Unassembled WGS sequence"/>
</dbReference>
<dbReference type="OrthoDB" id="1109330at2759"/>
<dbReference type="Pfam" id="PF09331">
    <property type="entry name" value="DUF1985"/>
    <property type="match status" value="1"/>
</dbReference>
<dbReference type="Pfam" id="PF02902">
    <property type="entry name" value="Peptidase_C48"/>
    <property type="match status" value="1"/>
</dbReference>
<keyword evidence="2" id="KW-0645">Protease</keyword>
<proteinExistence type="inferred from homology"/>
<evidence type="ECO:0000259" key="5">
    <source>
        <dbReference type="PROSITE" id="PS50600"/>
    </source>
</evidence>
<dbReference type="PANTHER" id="PTHR48449">
    <property type="entry name" value="DUF1985 DOMAIN-CONTAINING PROTEIN"/>
    <property type="match status" value="1"/>
</dbReference>
<keyword evidence="7" id="KW-1185">Reference proteome</keyword>
<dbReference type="SUPFAM" id="SSF54001">
    <property type="entry name" value="Cysteine proteinases"/>
    <property type="match status" value="1"/>
</dbReference>
<evidence type="ECO:0000256" key="2">
    <source>
        <dbReference type="ARBA" id="ARBA00022670"/>
    </source>
</evidence>
<dbReference type="GO" id="GO:0008234">
    <property type="term" value="F:cysteine-type peptidase activity"/>
    <property type="evidence" value="ECO:0007669"/>
    <property type="project" value="InterPro"/>
</dbReference>
<gene>
    <name evidence="6" type="ORF">Bca52824_034564</name>
</gene>
<evidence type="ECO:0000256" key="1">
    <source>
        <dbReference type="ARBA" id="ARBA00005234"/>
    </source>
</evidence>